<gene>
    <name evidence="1" type="ORF">QFC20_001271</name>
</gene>
<name>A0ACC2WTS8_9TREE</name>
<dbReference type="EMBL" id="JASBWS010000007">
    <property type="protein sequence ID" value="KAJ9114898.1"/>
    <property type="molecule type" value="Genomic_DNA"/>
</dbReference>
<proteinExistence type="predicted"/>
<evidence type="ECO:0000313" key="2">
    <source>
        <dbReference type="Proteomes" id="UP001230649"/>
    </source>
</evidence>
<keyword evidence="2" id="KW-1185">Reference proteome</keyword>
<sequence>MVDWMKSSKGEYLGEGMIAKLEERYGKTMNTRVLGEDSIITTSAIHVFHILGPAFTAFDKGPKWKERVHEMIGDGVFGSDGDLWKFHRATTRPFFTRSRLSLQKILEPHTANYISVIKRFLPASNTAPQPFDIQELTRRLTMDMAMTWFCGHSTGLLEDSLEKLVDPDESQTGKPEGVKVFEAFAEAQAVASMRVKIGTLWVSFALQAEGYPGIDRALLPYNRLQ</sequence>
<accession>A0ACC2WTS8</accession>
<dbReference type="Proteomes" id="UP001230649">
    <property type="component" value="Unassembled WGS sequence"/>
</dbReference>
<comment type="caution">
    <text evidence="1">The sequence shown here is derived from an EMBL/GenBank/DDBJ whole genome shotgun (WGS) entry which is preliminary data.</text>
</comment>
<evidence type="ECO:0000313" key="1">
    <source>
        <dbReference type="EMBL" id="KAJ9114898.1"/>
    </source>
</evidence>
<reference evidence="1" key="1">
    <citation type="submission" date="2023-04" db="EMBL/GenBank/DDBJ databases">
        <title>Draft Genome sequencing of Naganishia species isolated from polar environments using Oxford Nanopore Technology.</title>
        <authorList>
            <person name="Leo P."/>
            <person name="Venkateswaran K."/>
        </authorList>
    </citation>
    <scope>NUCLEOTIDE SEQUENCE</scope>
    <source>
        <strain evidence="1">MNA-CCFEE 5262</strain>
    </source>
</reference>
<protein>
    <submittedName>
        <fullName evidence="1">Uncharacterized protein</fullName>
    </submittedName>
</protein>
<organism evidence="1 2">
    <name type="scientific">Naganishia adeliensis</name>
    <dbReference type="NCBI Taxonomy" id="92952"/>
    <lineage>
        <taxon>Eukaryota</taxon>
        <taxon>Fungi</taxon>
        <taxon>Dikarya</taxon>
        <taxon>Basidiomycota</taxon>
        <taxon>Agaricomycotina</taxon>
        <taxon>Tremellomycetes</taxon>
        <taxon>Filobasidiales</taxon>
        <taxon>Filobasidiaceae</taxon>
        <taxon>Naganishia</taxon>
    </lineage>
</organism>